<dbReference type="Proteomes" id="UP000289708">
    <property type="component" value="Unassembled WGS sequence"/>
</dbReference>
<proteinExistence type="predicted"/>
<feature type="compositionally biased region" description="Basic and acidic residues" evidence="1">
    <location>
        <begin position="31"/>
        <end position="41"/>
    </location>
</feature>
<dbReference type="EMBL" id="RYFI01000026">
    <property type="protein sequence ID" value="RXF68472.1"/>
    <property type="molecule type" value="Genomic_DNA"/>
</dbReference>
<name>A0A4V1KHV1_9HYPH</name>
<sequence>MTPPVAATTAVQAFDDIEILDRPGAAPQPARSRDHLRRVPDPEPATSRPDPEGPLWRNGRFETDEWTMTAEDEAVGEGPAILPLERFLAERDGLGHRNAPLGVLVAAGESLSELIPHLTRVTLVVLSFPKFSDGRSMSTARLLRERHGFGGEIRATGDVLIDQMPLMRRCGVDSFDVQNPVTRKQLAAGKWPDVPFYLQPVGSSQQDEVAAGKRPWARRRAEAPRQAAE</sequence>
<evidence type="ECO:0000313" key="2">
    <source>
        <dbReference type="EMBL" id="RXF68472.1"/>
    </source>
</evidence>
<protein>
    <submittedName>
        <fullName evidence="2">DUF934 domain-containing protein</fullName>
    </submittedName>
</protein>
<keyword evidence="3" id="KW-1185">Reference proteome</keyword>
<dbReference type="OrthoDB" id="9800421at2"/>
<evidence type="ECO:0000313" key="3">
    <source>
        <dbReference type="Proteomes" id="UP000289708"/>
    </source>
</evidence>
<dbReference type="InterPro" id="IPR008318">
    <property type="entry name" value="UCP030820"/>
</dbReference>
<dbReference type="RefSeq" id="WP_128779225.1">
    <property type="nucleotide sequence ID" value="NZ_RYFI01000026.1"/>
</dbReference>
<feature type="region of interest" description="Disordered" evidence="1">
    <location>
        <begin position="18"/>
        <end position="59"/>
    </location>
</feature>
<organism evidence="2 3">
    <name type="scientific">Hansschlegelia zhihuaiae</name>
    <dbReference type="NCBI Taxonomy" id="405005"/>
    <lineage>
        <taxon>Bacteria</taxon>
        <taxon>Pseudomonadati</taxon>
        <taxon>Pseudomonadota</taxon>
        <taxon>Alphaproteobacteria</taxon>
        <taxon>Hyphomicrobiales</taxon>
        <taxon>Methylopilaceae</taxon>
        <taxon>Hansschlegelia</taxon>
    </lineage>
</organism>
<dbReference type="AlphaFoldDB" id="A0A4V1KHV1"/>
<reference evidence="2 3" key="1">
    <citation type="submission" date="2018-12" db="EMBL/GenBank/DDBJ databases">
        <title>bacterium Hansschlegelia zhihuaiae S113.</title>
        <authorList>
            <person name="He J."/>
        </authorList>
    </citation>
    <scope>NUCLEOTIDE SEQUENCE [LARGE SCALE GENOMIC DNA]</scope>
    <source>
        <strain evidence="2 3">S 113</strain>
    </source>
</reference>
<feature type="region of interest" description="Disordered" evidence="1">
    <location>
        <begin position="203"/>
        <end position="229"/>
    </location>
</feature>
<evidence type="ECO:0000256" key="1">
    <source>
        <dbReference type="SAM" id="MobiDB-lite"/>
    </source>
</evidence>
<accession>A0A4V1KHV1</accession>
<feature type="compositionally biased region" description="Basic and acidic residues" evidence="1">
    <location>
        <begin position="219"/>
        <end position="229"/>
    </location>
</feature>
<dbReference type="Pfam" id="PF06073">
    <property type="entry name" value="DUF934"/>
    <property type="match status" value="1"/>
</dbReference>
<gene>
    <name evidence="2" type="ORF">EK403_19995</name>
</gene>
<comment type="caution">
    <text evidence="2">The sequence shown here is derived from an EMBL/GenBank/DDBJ whole genome shotgun (WGS) entry which is preliminary data.</text>
</comment>